<evidence type="ECO:0000313" key="4">
    <source>
        <dbReference type="EMBL" id="MEH8019006.1"/>
    </source>
</evidence>
<evidence type="ECO:0000259" key="2">
    <source>
        <dbReference type="Pfam" id="PF01370"/>
    </source>
</evidence>
<dbReference type="InterPro" id="IPR010099">
    <property type="entry name" value="SDR39U1"/>
</dbReference>
<dbReference type="CDD" id="cd05242">
    <property type="entry name" value="SDR_a8"/>
    <property type="match status" value="1"/>
</dbReference>
<comment type="caution">
    <text evidence="4">The sequence shown here is derived from an EMBL/GenBank/DDBJ whole genome shotgun (WGS) entry which is preliminary data.</text>
</comment>
<name>A0ABU8CAJ6_9GAMM</name>
<evidence type="ECO:0000259" key="3">
    <source>
        <dbReference type="Pfam" id="PF08338"/>
    </source>
</evidence>
<evidence type="ECO:0000256" key="1">
    <source>
        <dbReference type="ARBA" id="ARBA00009353"/>
    </source>
</evidence>
<feature type="domain" description="DUF1731" evidence="3">
    <location>
        <begin position="249"/>
        <end position="295"/>
    </location>
</feature>
<dbReference type="PANTHER" id="PTHR11092">
    <property type="entry name" value="SUGAR NUCLEOTIDE EPIMERASE RELATED"/>
    <property type="match status" value="1"/>
</dbReference>
<protein>
    <submittedName>
        <fullName evidence="4">TIGR01777 family oxidoreductase</fullName>
    </submittedName>
</protein>
<gene>
    <name evidence="4" type="ORF">MN202_17340</name>
</gene>
<accession>A0ABU8CAJ6</accession>
<dbReference type="PANTHER" id="PTHR11092:SF0">
    <property type="entry name" value="EPIMERASE FAMILY PROTEIN SDR39U1"/>
    <property type="match status" value="1"/>
</dbReference>
<dbReference type="Pfam" id="PF01370">
    <property type="entry name" value="Epimerase"/>
    <property type="match status" value="1"/>
</dbReference>
<dbReference type="InterPro" id="IPR001509">
    <property type="entry name" value="Epimerase_deHydtase"/>
</dbReference>
<comment type="similarity">
    <text evidence="1">Belongs to the NAD(P)-dependent epimerase/dehydratase family. SDR39U1 subfamily.</text>
</comment>
<dbReference type="Gene3D" id="3.40.50.720">
    <property type="entry name" value="NAD(P)-binding Rossmann-like Domain"/>
    <property type="match status" value="1"/>
</dbReference>
<keyword evidence="5" id="KW-1185">Reference proteome</keyword>
<evidence type="ECO:0000313" key="5">
    <source>
        <dbReference type="Proteomes" id="UP001375382"/>
    </source>
</evidence>
<sequence>MNILLTGGTGLIGSGLTRLWQSQHKLWLLSRDPAKVTAMFGTAVQAISSLDEVDFNQLDAVINLAGEPIVGKRWTEQQKQRLCDSRWQLTEQLVNAIKAAASPPAVLISGSAIGVYGRHQAQLITEDAAHYNPEFSHQLCQRWEDIALSAGSDRTRVCILRTGIVLANDGGALTKMLPAFKLGLGGRISHGGQYMSWLHISDMLSIIEFLLLHPTLSGIFNATAPNPVTNAEFSQTLAQVLKRPALLPMPAWLLQLMLGEMADLLLTGQRVLPANLTKAGFSFRYENLQPALSALLD</sequence>
<dbReference type="SUPFAM" id="SSF51735">
    <property type="entry name" value="NAD(P)-binding Rossmann-fold domains"/>
    <property type="match status" value="1"/>
</dbReference>
<dbReference type="InterPro" id="IPR013549">
    <property type="entry name" value="DUF1731"/>
</dbReference>
<dbReference type="RefSeq" id="WP_335737404.1">
    <property type="nucleotide sequence ID" value="NZ_JALAAR010000018.1"/>
</dbReference>
<dbReference type="NCBIfam" id="TIGR01777">
    <property type="entry name" value="yfcH"/>
    <property type="match status" value="1"/>
</dbReference>
<organism evidence="4 5">
    <name type="scientific">Rheinheimera muenzenbergensis</name>
    <dbReference type="NCBI Taxonomy" id="1193628"/>
    <lineage>
        <taxon>Bacteria</taxon>
        <taxon>Pseudomonadati</taxon>
        <taxon>Pseudomonadota</taxon>
        <taxon>Gammaproteobacteria</taxon>
        <taxon>Chromatiales</taxon>
        <taxon>Chromatiaceae</taxon>
        <taxon>Rheinheimera</taxon>
    </lineage>
</organism>
<dbReference type="Pfam" id="PF08338">
    <property type="entry name" value="DUF1731"/>
    <property type="match status" value="1"/>
</dbReference>
<reference evidence="4 5" key="1">
    <citation type="journal article" date="2023" name="Ecotoxicol. Environ. Saf.">
        <title>Mercury remediation potential of mercury-resistant strain Rheinheimera metallidurans sp. nov. isolated from a municipal waste dumping site.</title>
        <authorList>
            <person name="Yadav V."/>
            <person name="Manjhi A."/>
            <person name="Vadakedath N."/>
        </authorList>
    </citation>
    <scope>NUCLEOTIDE SEQUENCE [LARGE SCALE GENOMIC DNA]</scope>
    <source>
        <strain evidence="4 5">E-49</strain>
    </source>
</reference>
<dbReference type="EMBL" id="JALAAR010000018">
    <property type="protein sequence ID" value="MEH8019006.1"/>
    <property type="molecule type" value="Genomic_DNA"/>
</dbReference>
<dbReference type="InterPro" id="IPR036291">
    <property type="entry name" value="NAD(P)-bd_dom_sf"/>
</dbReference>
<proteinExistence type="inferred from homology"/>
<dbReference type="Proteomes" id="UP001375382">
    <property type="component" value="Unassembled WGS sequence"/>
</dbReference>
<feature type="domain" description="NAD-dependent epimerase/dehydratase" evidence="2">
    <location>
        <begin position="3"/>
        <end position="215"/>
    </location>
</feature>